<keyword evidence="4 7" id="KW-0812">Transmembrane</keyword>
<name>A0A062UE48_9PROT</name>
<dbReference type="eggNOG" id="COG4591">
    <property type="taxonomic scope" value="Bacteria"/>
</dbReference>
<gene>
    <name evidence="10" type="ORF">HY30_06955</name>
</gene>
<feature type="domain" description="MacB-like periplasmic core" evidence="9">
    <location>
        <begin position="22"/>
        <end position="241"/>
    </location>
</feature>
<dbReference type="PATRIC" id="fig|1280947.3.peg.2817"/>
<evidence type="ECO:0000256" key="3">
    <source>
        <dbReference type="ARBA" id="ARBA00022475"/>
    </source>
</evidence>
<keyword evidence="3" id="KW-1003">Cell membrane</keyword>
<feature type="transmembrane region" description="Helical" evidence="7">
    <location>
        <begin position="270"/>
        <end position="289"/>
    </location>
</feature>
<dbReference type="STRING" id="1280947.HY30_06955"/>
<dbReference type="PANTHER" id="PTHR30489">
    <property type="entry name" value="LIPOPROTEIN-RELEASING SYSTEM TRANSMEMBRANE PROTEIN LOLE"/>
    <property type="match status" value="1"/>
</dbReference>
<proteinExistence type="inferred from homology"/>
<dbReference type="InterPro" id="IPR025857">
    <property type="entry name" value="MacB_PCD"/>
</dbReference>
<dbReference type="Pfam" id="PF02687">
    <property type="entry name" value="FtsX"/>
    <property type="match status" value="1"/>
</dbReference>
<feature type="transmembrane region" description="Helical" evidence="7">
    <location>
        <begin position="21"/>
        <end position="43"/>
    </location>
</feature>
<keyword evidence="11" id="KW-1185">Reference proteome</keyword>
<organism evidence="10 11">
    <name type="scientific">Hyphomonas chukchiensis</name>
    <dbReference type="NCBI Taxonomy" id="1280947"/>
    <lineage>
        <taxon>Bacteria</taxon>
        <taxon>Pseudomonadati</taxon>
        <taxon>Pseudomonadota</taxon>
        <taxon>Alphaproteobacteria</taxon>
        <taxon>Hyphomonadales</taxon>
        <taxon>Hyphomonadaceae</taxon>
        <taxon>Hyphomonas</taxon>
    </lineage>
</organism>
<dbReference type="RefSeq" id="WP_034742012.1">
    <property type="nucleotide sequence ID" value="NZ_AWFG01000052.1"/>
</dbReference>
<dbReference type="InterPro" id="IPR003838">
    <property type="entry name" value="ABC3_permease_C"/>
</dbReference>
<evidence type="ECO:0000259" key="9">
    <source>
        <dbReference type="Pfam" id="PF12704"/>
    </source>
</evidence>
<evidence type="ECO:0000256" key="4">
    <source>
        <dbReference type="ARBA" id="ARBA00022692"/>
    </source>
</evidence>
<sequence length="409" mass="43891">MGGLKIMAPIAWRNLWRRKSRTLLTITAIAMAVASLIILGAFMRAWGGSAFDRTVEALTAHGQIHAEGFLDDPTVEHAMPQPAGVLLDVLSGQSVAAWTPRIVALALIRSERESAPIMIYGIDPKRESAVSFLKPNAIDGAPLTSATSKGLIMGRSLADRLQVERGRRVVISAQDENGDIAEIGVRVTGFYKGQPDLQKYAVFVSLKEAQALLGLEGEVSEIAFLAPQRDGINVAIEDLKQAAPDLDIRRWDELQPFAKAMIDLAEGANLIWIFVSFVLVAFGLVNTLMMAVYERMREFGLLQALGMKPVLLLVQILVESVYLVVFGALAGAIAGAVTVNAFSGGLDFGHLGIGAEMFGVSQVLYPKVSAAEITVACSIVIGLSILASLYPALQASRRVPVDVLTRAQT</sequence>
<accession>A0A062UE48</accession>
<keyword evidence="6 7" id="KW-0472">Membrane</keyword>
<dbReference type="EMBL" id="AWFG01000052">
    <property type="protein sequence ID" value="KCZ55988.1"/>
    <property type="molecule type" value="Genomic_DNA"/>
</dbReference>
<protein>
    <recommendedName>
        <fullName evidence="12">ABC3 transporter permease protein domain-containing protein</fullName>
    </recommendedName>
</protein>
<dbReference type="PANTHER" id="PTHR30489:SF0">
    <property type="entry name" value="LIPOPROTEIN-RELEASING SYSTEM TRANSMEMBRANE PROTEIN LOLE"/>
    <property type="match status" value="1"/>
</dbReference>
<comment type="subcellular location">
    <subcellularLocation>
        <location evidence="1">Cell membrane</location>
        <topology evidence="1">Multi-pass membrane protein</topology>
    </subcellularLocation>
</comment>
<dbReference type="GO" id="GO:0098797">
    <property type="term" value="C:plasma membrane protein complex"/>
    <property type="evidence" value="ECO:0007669"/>
    <property type="project" value="TreeGrafter"/>
</dbReference>
<reference evidence="10 11" key="1">
    <citation type="journal article" date="2014" name="Antonie Van Leeuwenhoek">
        <title>Hyphomonas beringensis sp. nov. and Hyphomonas chukchiensis sp. nov., isolated from surface seawater of the Bering Sea and Chukchi Sea.</title>
        <authorList>
            <person name="Li C."/>
            <person name="Lai Q."/>
            <person name="Li G."/>
            <person name="Dong C."/>
            <person name="Wang J."/>
            <person name="Liao Y."/>
            <person name="Shao Z."/>
        </authorList>
    </citation>
    <scope>NUCLEOTIDE SEQUENCE [LARGE SCALE GENOMIC DNA]</scope>
    <source>
        <strain evidence="10 11">BH-BN04-4</strain>
    </source>
</reference>
<evidence type="ECO:0008006" key="12">
    <source>
        <dbReference type="Google" id="ProtNLM"/>
    </source>
</evidence>
<evidence type="ECO:0000256" key="5">
    <source>
        <dbReference type="ARBA" id="ARBA00022989"/>
    </source>
</evidence>
<evidence type="ECO:0000256" key="6">
    <source>
        <dbReference type="ARBA" id="ARBA00023136"/>
    </source>
</evidence>
<evidence type="ECO:0000313" key="10">
    <source>
        <dbReference type="EMBL" id="KCZ55988.1"/>
    </source>
</evidence>
<comment type="similarity">
    <text evidence="2">Belongs to the ABC-4 integral membrane protein family. LolC/E subfamily.</text>
</comment>
<keyword evidence="5 7" id="KW-1133">Transmembrane helix</keyword>
<evidence type="ECO:0000259" key="8">
    <source>
        <dbReference type="Pfam" id="PF02687"/>
    </source>
</evidence>
<evidence type="ECO:0000256" key="2">
    <source>
        <dbReference type="ARBA" id="ARBA00005236"/>
    </source>
</evidence>
<evidence type="ECO:0000256" key="7">
    <source>
        <dbReference type="SAM" id="Phobius"/>
    </source>
</evidence>
<evidence type="ECO:0000313" key="11">
    <source>
        <dbReference type="Proteomes" id="UP000027190"/>
    </source>
</evidence>
<dbReference type="GO" id="GO:0044874">
    <property type="term" value="P:lipoprotein localization to outer membrane"/>
    <property type="evidence" value="ECO:0007669"/>
    <property type="project" value="TreeGrafter"/>
</dbReference>
<feature type="domain" description="ABC3 transporter permease C-terminal" evidence="8">
    <location>
        <begin position="273"/>
        <end position="398"/>
    </location>
</feature>
<evidence type="ECO:0000256" key="1">
    <source>
        <dbReference type="ARBA" id="ARBA00004651"/>
    </source>
</evidence>
<dbReference type="AlphaFoldDB" id="A0A062UE48"/>
<dbReference type="OrthoDB" id="5137249at2"/>
<feature type="transmembrane region" description="Helical" evidence="7">
    <location>
        <begin position="373"/>
        <end position="393"/>
    </location>
</feature>
<dbReference type="Pfam" id="PF12704">
    <property type="entry name" value="MacB_PCD"/>
    <property type="match status" value="1"/>
</dbReference>
<feature type="transmembrane region" description="Helical" evidence="7">
    <location>
        <begin position="310"/>
        <end position="337"/>
    </location>
</feature>
<comment type="caution">
    <text evidence="10">The sequence shown here is derived from an EMBL/GenBank/DDBJ whole genome shotgun (WGS) entry which is preliminary data.</text>
</comment>
<dbReference type="InterPro" id="IPR051447">
    <property type="entry name" value="Lipoprotein-release_system"/>
</dbReference>
<dbReference type="Proteomes" id="UP000027190">
    <property type="component" value="Unassembled WGS sequence"/>
</dbReference>